<dbReference type="InterPro" id="IPR003439">
    <property type="entry name" value="ABC_transporter-like_ATP-bd"/>
</dbReference>
<dbReference type="InterPro" id="IPR017871">
    <property type="entry name" value="ABC_transporter-like_CS"/>
</dbReference>
<keyword evidence="1" id="KW-0813">Transport</keyword>
<evidence type="ECO:0000256" key="3">
    <source>
        <dbReference type="ARBA" id="ARBA00022741"/>
    </source>
</evidence>
<keyword evidence="3" id="KW-0547">Nucleotide-binding</keyword>
<dbReference type="InterPro" id="IPR003593">
    <property type="entry name" value="AAA+_ATPase"/>
</dbReference>
<dbReference type="AlphaFoldDB" id="A0A430G2L5"/>
<dbReference type="GO" id="GO:0005524">
    <property type="term" value="F:ATP binding"/>
    <property type="evidence" value="ECO:0007669"/>
    <property type="project" value="UniProtKB-KW"/>
</dbReference>
<evidence type="ECO:0000256" key="5">
    <source>
        <dbReference type="ARBA" id="ARBA00038388"/>
    </source>
</evidence>
<dbReference type="Pfam" id="PF00005">
    <property type="entry name" value="ABC_tran"/>
    <property type="match status" value="1"/>
</dbReference>
<dbReference type="GO" id="GO:0022857">
    <property type="term" value="F:transmembrane transporter activity"/>
    <property type="evidence" value="ECO:0007669"/>
    <property type="project" value="UniProtKB-ARBA"/>
</dbReference>
<dbReference type="InterPro" id="IPR017911">
    <property type="entry name" value="MacB-like_ATP-bd"/>
</dbReference>
<keyword evidence="2" id="KW-0472">Membrane</keyword>
<keyword evidence="4 7" id="KW-0067">ATP-binding</keyword>
<dbReference type="Proteomes" id="UP000287746">
    <property type="component" value="Unassembled WGS sequence"/>
</dbReference>
<dbReference type="Gene3D" id="3.40.50.300">
    <property type="entry name" value="P-loop containing nucleotide triphosphate hydrolases"/>
    <property type="match status" value="1"/>
</dbReference>
<dbReference type="PROSITE" id="PS50893">
    <property type="entry name" value="ABC_TRANSPORTER_2"/>
    <property type="match status" value="1"/>
</dbReference>
<dbReference type="GO" id="GO:0098796">
    <property type="term" value="C:membrane protein complex"/>
    <property type="evidence" value="ECO:0007669"/>
    <property type="project" value="UniProtKB-ARBA"/>
</dbReference>
<dbReference type="SMART" id="SM00382">
    <property type="entry name" value="AAA"/>
    <property type="match status" value="1"/>
</dbReference>
<reference evidence="7 8" key="1">
    <citation type="submission" date="2018-07" db="EMBL/GenBank/DDBJ databases">
        <title>Genomic and Epidemiologic Investigation of an Indolent Hospital Outbreak.</title>
        <authorList>
            <person name="Johnson R.C."/>
            <person name="Deming C."/>
            <person name="Conlan S."/>
            <person name="Zellmer C.J."/>
            <person name="Michelin A.V."/>
            <person name="Lee-Lin S."/>
            <person name="Thomas P.J."/>
            <person name="Park M."/>
            <person name="Weingarten R.A."/>
            <person name="Less J."/>
            <person name="Dekker J.P."/>
            <person name="Frank K.M."/>
            <person name="Musser K.A."/>
            <person name="Mcquiston J.R."/>
            <person name="Henderson D.K."/>
            <person name="Lau A.F."/>
            <person name="Palmore T.N."/>
            <person name="Segre J.A."/>
        </authorList>
    </citation>
    <scope>NUCLEOTIDE SEQUENCE [LARGE SCALE GENOMIC DNA]</scope>
    <source>
        <strain evidence="7 8">SK-CDC1_0717</strain>
    </source>
</reference>
<dbReference type="GO" id="GO:0016887">
    <property type="term" value="F:ATP hydrolysis activity"/>
    <property type="evidence" value="ECO:0007669"/>
    <property type="project" value="InterPro"/>
</dbReference>
<evidence type="ECO:0000313" key="7">
    <source>
        <dbReference type="EMBL" id="RSY83212.1"/>
    </source>
</evidence>
<gene>
    <name evidence="7" type="ORF">DAH66_13210</name>
</gene>
<accession>A0A430G2L5</accession>
<feature type="domain" description="ABC transporter" evidence="6">
    <location>
        <begin position="36"/>
        <end position="266"/>
    </location>
</feature>
<dbReference type="SUPFAM" id="SSF52540">
    <property type="entry name" value="P-loop containing nucleoside triphosphate hydrolases"/>
    <property type="match status" value="1"/>
</dbReference>
<dbReference type="FunFam" id="3.40.50.300:FF:000032">
    <property type="entry name" value="Export ABC transporter ATP-binding protein"/>
    <property type="match status" value="1"/>
</dbReference>
<dbReference type="RefSeq" id="WP_126004759.1">
    <property type="nucleotide sequence ID" value="NZ_QQYZ01000011.1"/>
</dbReference>
<comment type="caution">
    <text evidence="7">The sequence shown here is derived from an EMBL/GenBank/DDBJ whole genome shotgun (WGS) entry which is preliminary data.</text>
</comment>
<evidence type="ECO:0000256" key="1">
    <source>
        <dbReference type="ARBA" id="ARBA00022448"/>
    </source>
</evidence>
<comment type="similarity">
    <text evidence="5">Belongs to the ABC transporter superfamily. Macrolide exporter (TC 3.A.1.122) family.</text>
</comment>
<evidence type="ECO:0000259" key="6">
    <source>
        <dbReference type="PROSITE" id="PS50893"/>
    </source>
</evidence>
<dbReference type="InterPro" id="IPR027417">
    <property type="entry name" value="P-loop_NTPase"/>
</dbReference>
<protein>
    <submittedName>
        <fullName evidence="7">ABC transporter ATP-binding protein</fullName>
    </submittedName>
</protein>
<keyword evidence="2" id="KW-0997">Cell inner membrane</keyword>
<name>A0A430G2L5_9SPHN</name>
<sequence length="266" mass="28253">MQVSAPVPASASPAAAAVSGGRAVGALRVADADPIIRLRNITKVFGEGATAFQALKGVDLDIAERDFVAVMGPSGSGKSTTMNILGCLDVPTSGEFLFKGVHIETLDRDQRALVRRKYLGFVFQGFNLLSRTNALENVELPLLYRGEDKKVRHELGMAALEKVGLADWWDHTPAELSGGQQQRVAIARAIVTSPAVLLADEPTGNLDSARSVEIMELLTSLNKDSGITVLMVTHEPDMAAFAHTIVHFKDGLVERTEAGNGAGVPA</sequence>
<organism evidence="7 8">
    <name type="scientific">Sphingomonas koreensis</name>
    <dbReference type="NCBI Taxonomy" id="93064"/>
    <lineage>
        <taxon>Bacteria</taxon>
        <taxon>Pseudomonadati</taxon>
        <taxon>Pseudomonadota</taxon>
        <taxon>Alphaproteobacteria</taxon>
        <taxon>Sphingomonadales</taxon>
        <taxon>Sphingomonadaceae</taxon>
        <taxon>Sphingomonas</taxon>
    </lineage>
</organism>
<dbReference type="EMBL" id="QQYZ01000011">
    <property type="protein sequence ID" value="RSY83212.1"/>
    <property type="molecule type" value="Genomic_DNA"/>
</dbReference>
<evidence type="ECO:0000313" key="8">
    <source>
        <dbReference type="Proteomes" id="UP000287746"/>
    </source>
</evidence>
<evidence type="ECO:0000256" key="2">
    <source>
        <dbReference type="ARBA" id="ARBA00022519"/>
    </source>
</evidence>
<dbReference type="PANTHER" id="PTHR42798">
    <property type="entry name" value="LIPOPROTEIN-RELEASING SYSTEM ATP-BINDING PROTEIN LOLD"/>
    <property type="match status" value="1"/>
</dbReference>
<proteinExistence type="inferred from homology"/>
<dbReference type="PROSITE" id="PS00211">
    <property type="entry name" value="ABC_TRANSPORTER_1"/>
    <property type="match status" value="1"/>
</dbReference>
<dbReference type="CDD" id="cd03255">
    <property type="entry name" value="ABC_MJ0796_LolCDE_FtsE"/>
    <property type="match status" value="1"/>
</dbReference>
<evidence type="ECO:0000256" key="4">
    <source>
        <dbReference type="ARBA" id="ARBA00022840"/>
    </source>
</evidence>
<keyword evidence="2" id="KW-1003">Cell membrane</keyword>
<dbReference type="PANTHER" id="PTHR42798:SF6">
    <property type="entry name" value="CELL DIVISION ATP-BINDING PROTEIN FTSE"/>
    <property type="match status" value="1"/>
</dbReference>